<keyword evidence="3" id="KW-1185">Reference proteome</keyword>
<accession>A0ABW5IU09</accession>
<name>A0ABW5IU09_9FLAO</name>
<feature type="transmembrane region" description="Helical" evidence="1">
    <location>
        <begin position="89"/>
        <end position="115"/>
    </location>
</feature>
<comment type="caution">
    <text evidence="2">The sequence shown here is derived from an EMBL/GenBank/DDBJ whole genome shotgun (WGS) entry which is preliminary data.</text>
</comment>
<dbReference type="InterPro" id="IPR021354">
    <property type="entry name" value="DUF2975"/>
</dbReference>
<proteinExistence type="predicted"/>
<feature type="transmembrane region" description="Helical" evidence="1">
    <location>
        <begin position="135"/>
        <end position="154"/>
    </location>
</feature>
<sequence>MKQPVLLKTILDICFILLALTFFSALVIFIITLSHGESLYPITINGNILTEITPPTIFLISAELVIGGLILYTVYILRKLIRNFLKGKLYTSFQITTLNLVGQLIILITLAKGFIDFLGKILFESRVGVDLGMELSFGSFWFILAIGLFFIYLSKIFRNAKDLKEENELTV</sequence>
<organism evidence="2 3">
    <name type="scientific">Salinimicrobium flavum</name>
    <dbReference type="NCBI Taxonomy" id="1737065"/>
    <lineage>
        <taxon>Bacteria</taxon>
        <taxon>Pseudomonadati</taxon>
        <taxon>Bacteroidota</taxon>
        <taxon>Flavobacteriia</taxon>
        <taxon>Flavobacteriales</taxon>
        <taxon>Flavobacteriaceae</taxon>
        <taxon>Salinimicrobium</taxon>
    </lineage>
</organism>
<evidence type="ECO:0000256" key="1">
    <source>
        <dbReference type="SAM" id="Phobius"/>
    </source>
</evidence>
<keyword evidence="1" id="KW-0472">Membrane</keyword>
<keyword evidence="1" id="KW-1133">Transmembrane helix</keyword>
<protein>
    <submittedName>
        <fullName evidence="2">DUF2975 domain-containing protein</fullName>
    </submittedName>
</protein>
<evidence type="ECO:0000313" key="3">
    <source>
        <dbReference type="Proteomes" id="UP001597468"/>
    </source>
</evidence>
<dbReference type="Proteomes" id="UP001597468">
    <property type="component" value="Unassembled WGS sequence"/>
</dbReference>
<feature type="transmembrane region" description="Helical" evidence="1">
    <location>
        <begin position="56"/>
        <end position="77"/>
    </location>
</feature>
<dbReference type="Pfam" id="PF11188">
    <property type="entry name" value="DUF2975"/>
    <property type="match status" value="1"/>
</dbReference>
<dbReference type="RefSeq" id="WP_380748905.1">
    <property type="nucleotide sequence ID" value="NZ_JBHULT010000006.1"/>
</dbReference>
<dbReference type="EMBL" id="JBHULT010000006">
    <property type="protein sequence ID" value="MFD2517154.1"/>
    <property type="molecule type" value="Genomic_DNA"/>
</dbReference>
<keyword evidence="1" id="KW-0812">Transmembrane</keyword>
<reference evidence="3" key="1">
    <citation type="journal article" date="2019" name="Int. J. Syst. Evol. Microbiol.">
        <title>The Global Catalogue of Microorganisms (GCM) 10K type strain sequencing project: providing services to taxonomists for standard genome sequencing and annotation.</title>
        <authorList>
            <consortium name="The Broad Institute Genomics Platform"/>
            <consortium name="The Broad Institute Genome Sequencing Center for Infectious Disease"/>
            <person name="Wu L."/>
            <person name="Ma J."/>
        </authorList>
    </citation>
    <scope>NUCLEOTIDE SEQUENCE [LARGE SCALE GENOMIC DNA]</scope>
    <source>
        <strain evidence="3">KCTC 42585</strain>
    </source>
</reference>
<feature type="transmembrane region" description="Helical" evidence="1">
    <location>
        <begin position="12"/>
        <end position="36"/>
    </location>
</feature>
<evidence type="ECO:0000313" key="2">
    <source>
        <dbReference type="EMBL" id="MFD2517154.1"/>
    </source>
</evidence>
<gene>
    <name evidence="2" type="ORF">ACFSTG_04555</name>
</gene>